<keyword evidence="7 15" id="KW-0418">Kinase</keyword>
<dbReference type="InterPro" id="IPR011913">
    <property type="entry name" value="RfaE_dom_I"/>
</dbReference>
<dbReference type="Gene3D" id="3.40.1190.20">
    <property type="match status" value="1"/>
</dbReference>
<comment type="pathway">
    <text evidence="15">Nucleotide-sugar biosynthesis; ADP-L-glycero-beta-D-manno-heptose biosynthesis; ADP-L-glycero-beta-D-manno-heptose from D-glycero-beta-D-manno-heptose 7-phosphate: step 1/4.</text>
</comment>
<dbReference type="SUPFAM" id="SSF52374">
    <property type="entry name" value="Nucleotidylyl transferase"/>
    <property type="match status" value="1"/>
</dbReference>
<dbReference type="RefSeq" id="WP_089073220.1">
    <property type="nucleotide sequence ID" value="NZ_CBCSAM010000011.1"/>
</dbReference>
<comment type="catalytic activity">
    <reaction evidence="12 15">
        <text>D-glycero-beta-D-manno-heptose 7-phosphate + ATP = D-glycero-beta-D-manno-heptose 1,7-bisphosphate + ADP + H(+)</text>
        <dbReference type="Rhea" id="RHEA:27473"/>
        <dbReference type="ChEBI" id="CHEBI:15378"/>
        <dbReference type="ChEBI" id="CHEBI:30616"/>
        <dbReference type="ChEBI" id="CHEBI:60204"/>
        <dbReference type="ChEBI" id="CHEBI:60208"/>
        <dbReference type="ChEBI" id="CHEBI:456216"/>
        <dbReference type="EC" id="2.7.1.167"/>
    </reaction>
</comment>
<evidence type="ECO:0000256" key="13">
    <source>
        <dbReference type="ARBA" id="ARBA00060955"/>
    </source>
</evidence>
<dbReference type="Pfam" id="PF01467">
    <property type="entry name" value="CTP_transf_like"/>
    <property type="match status" value="1"/>
</dbReference>
<evidence type="ECO:0000256" key="14">
    <source>
        <dbReference type="ARBA" id="ARBA00061122"/>
    </source>
</evidence>
<evidence type="ECO:0000256" key="2">
    <source>
        <dbReference type="ARBA" id="ARBA00003753"/>
    </source>
</evidence>
<dbReference type="GO" id="GO:0005829">
    <property type="term" value="C:cytosol"/>
    <property type="evidence" value="ECO:0007669"/>
    <property type="project" value="TreeGrafter"/>
</dbReference>
<dbReference type="Gene3D" id="3.40.50.620">
    <property type="entry name" value="HUPs"/>
    <property type="match status" value="1"/>
</dbReference>
<dbReference type="InterPro" id="IPR023030">
    <property type="entry name" value="Bifunc_HldE"/>
</dbReference>
<dbReference type="FunFam" id="3.40.1190.20:FF:000002">
    <property type="entry name" value="Bifunctional protein HldE"/>
    <property type="match status" value="1"/>
</dbReference>
<dbReference type="GO" id="GO:0097171">
    <property type="term" value="P:ADP-L-glycero-beta-D-manno-heptose biosynthetic process"/>
    <property type="evidence" value="ECO:0007669"/>
    <property type="project" value="UniProtKB-UniPathway"/>
</dbReference>
<dbReference type="OrthoDB" id="9802794at2"/>
<accession>A0A220VDS2</accession>
<dbReference type="NCBIfam" id="TIGR00125">
    <property type="entry name" value="cyt_tran_rel"/>
    <property type="match status" value="1"/>
</dbReference>
<dbReference type="GO" id="GO:0005524">
    <property type="term" value="F:ATP binding"/>
    <property type="evidence" value="ECO:0007669"/>
    <property type="project" value="UniProtKB-UniRule"/>
</dbReference>
<evidence type="ECO:0000256" key="12">
    <source>
        <dbReference type="ARBA" id="ARBA00052873"/>
    </source>
</evidence>
<keyword evidence="19" id="KW-1185">Reference proteome</keyword>
<evidence type="ECO:0000256" key="9">
    <source>
        <dbReference type="ARBA" id="ARBA00023268"/>
    </source>
</evidence>
<evidence type="ECO:0000256" key="5">
    <source>
        <dbReference type="ARBA" id="ARBA00022695"/>
    </source>
</evidence>
<dbReference type="InterPro" id="IPR004821">
    <property type="entry name" value="Cyt_trans-like"/>
</dbReference>
<evidence type="ECO:0000256" key="3">
    <source>
        <dbReference type="ARBA" id="ARBA00011738"/>
    </source>
</evidence>
<evidence type="ECO:0000256" key="11">
    <source>
        <dbReference type="ARBA" id="ARBA00047428"/>
    </source>
</evidence>
<dbReference type="PANTHER" id="PTHR46969">
    <property type="entry name" value="BIFUNCTIONAL PROTEIN HLDE"/>
    <property type="match status" value="1"/>
</dbReference>
<dbReference type="NCBIfam" id="TIGR02198">
    <property type="entry name" value="rfaE_dom_I"/>
    <property type="match status" value="1"/>
</dbReference>
<evidence type="ECO:0000256" key="7">
    <source>
        <dbReference type="ARBA" id="ARBA00022777"/>
    </source>
</evidence>
<evidence type="ECO:0000256" key="1">
    <source>
        <dbReference type="ARBA" id="ARBA00002319"/>
    </source>
</evidence>
<dbReference type="EMBL" id="CP022355">
    <property type="protein sequence ID" value="ASK78312.1"/>
    <property type="molecule type" value="Genomic_DNA"/>
</dbReference>
<dbReference type="FunFam" id="3.40.50.620:FF:000028">
    <property type="entry name" value="Bifunctional protein HldE"/>
    <property type="match status" value="1"/>
</dbReference>
<keyword evidence="10 15" id="KW-0119">Carbohydrate metabolism</keyword>
<dbReference type="HAMAP" id="MF_01603">
    <property type="entry name" value="HldE"/>
    <property type="match status" value="1"/>
</dbReference>
<feature type="domain" description="Carbohydrate kinase PfkB" evidence="16">
    <location>
        <begin position="11"/>
        <end position="302"/>
    </location>
</feature>
<dbReference type="GO" id="GO:0033786">
    <property type="term" value="F:heptose-1-phosphate adenylyltransferase activity"/>
    <property type="evidence" value="ECO:0007669"/>
    <property type="project" value="UniProtKB-UniRule"/>
</dbReference>
<name>A0A220VDS2_9GAMM</name>
<sequence>MKLSFPNFRKAKILVVGDLMLDSYWFGSVNRISPEAPVPVVKQKSIEDKPGAAANVAMNLAALGVDVTLVGITGLDKDADILKNELSSVGINSNFIVDDTNPTIKKLRILSQNQQLIRIDFEEKFSYKCIKKVPQLISNIISDFDVLILSDYAKSTLDDCENIINEARKLNIPVIVDPKGNDFSKYTYASILTPNIHEFEQIVGPVNDDQVLIQKSLELIQKLSLEALLVTRGANGMTLVLKNGTEYHIPSNAKEVYDVTGAGDTVISVLSASIAVGSSFYESSLLANLAAGIVVSKIGTSTVNNIELAEKAQSEEFKNKKILTLEELVDIVTVHKQNNTSIVLTNGCFDLLHAGHVSYLNEAGQLGDKLIVAVNSDNSVRRLKGAGRPINTCDRRMQVLGGLGSVDYVVQFDEDTPQRLIAQILPDLLVKGGDYKINEIAGAEDVIENGGEVRILSFKDGLSTTNIINIINNETN</sequence>
<keyword evidence="8 15" id="KW-0067">ATP-binding</keyword>
<dbReference type="InterPro" id="IPR011914">
    <property type="entry name" value="RfaE_dom_II"/>
</dbReference>
<evidence type="ECO:0000259" key="16">
    <source>
        <dbReference type="Pfam" id="PF00294"/>
    </source>
</evidence>
<evidence type="ECO:0000256" key="10">
    <source>
        <dbReference type="ARBA" id="ARBA00023277"/>
    </source>
</evidence>
<evidence type="ECO:0000256" key="4">
    <source>
        <dbReference type="ARBA" id="ARBA00022679"/>
    </source>
</evidence>
<dbReference type="Pfam" id="PF00294">
    <property type="entry name" value="PfkB"/>
    <property type="match status" value="1"/>
</dbReference>
<dbReference type="Proteomes" id="UP000242175">
    <property type="component" value="Chromosome large"/>
</dbReference>
<dbReference type="AlphaFoldDB" id="A0A220VDS2"/>
<comment type="similarity">
    <text evidence="14 15">In the C-terminal section; belongs to the cytidylyltransferase family.</text>
</comment>
<reference evidence="18 19" key="1">
    <citation type="journal article" date="2016" name="Int. J. Syst. Evol. Microbiol.">
        <title>Paraphotobacterium marinum gen. nov., sp. nov., a member of the family Vibrionaceae, isolated from surface seawater.</title>
        <authorList>
            <person name="Huang Z."/>
            <person name="Dong C."/>
            <person name="Shao Z."/>
        </authorList>
    </citation>
    <scope>NUCLEOTIDE SEQUENCE [LARGE SCALE GENOMIC DNA]</scope>
    <source>
        <strain evidence="18 19">NSCS20N07D</strain>
    </source>
</reference>
<evidence type="ECO:0000256" key="15">
    <source>
        <dbReference type="HAMAP-Rule" id="MF_01603"/>
    </source>
</evidence>
<dbReference type="NCBIfam" id="NF008454">
    <property type="entry name" value="PRK11316.1"/>
    <property type="match status" value="1"/>
</dbReference>
<dbReference type="EC" id="2.7.1.167" evidence="15"/>
<keyword evidence="9 15" id="KW-0511">Multifunctional enzyme</keyword>
<dbReference type="CDD" id="cd01172">
    <property type="entry name" value="RfaE_like"/>
    <property type="match status" value="1"/>
</dbReference>
<feature type="region of interest" description="Ribokinase" evidence="15">
    <location>
        <begin position="1"/>
        <end position="318"/>
    </location>
</feature>
<dbReference type="EC" id="2.7.7.70" evidence="15"/>
<evidence type="ECO:0000259" key="17">
    <source>
        <dbReference type="Pfam" id="PF01467"/>
    </source>
</evidence>
<comment type="pathway">
    <text evidence="15">Nucleotide-sugar biosynthesis; ADP-L-glycero-beta-D-manno-heptose biosynthesis; ADP-L-glycero-beta-D-manno-heptose from D-glycero-beta-D-manno-heptose 7-phosphate: step 3/4.</text>
</comment>
<dbReference type="PANTHER" id="PTHR46969:SF1">
    <property type="entry name" value="BIFUNCTIONAL PROTEIN HLDE"/>
    <property type="match status" value="1"/>
</dbReference>
<feature type="active site" evidence="15">
    <location>
        <position position="264"/>
    </location>
</feature>
<feature type="region of interest" description="Cytidylyltransferase" evidence="15">
    <location>
        <begin position="344"/>
        <end position="476"/>
    </location>
</feature>
<keyword evidence="4 15" id="KW-0808">Transferase</keyword>
<dbReference type="InterPro" id="IPR014729">
    <property type="entry name" value="Rossmann-like_a/b/a_fold"/>
</dbReference>
<dbReference type="GO" id="GO:0033785">
    <property type="term" value="F:heptose 7-phosphate kinase activity"/>
    <property type="evidence" value="ECO:0007669"/>
    <property type="project" value="UniProtKB-UniRule"/>
</dbReference>
<evidence type="ECO:0000313" key="19">
    <source>
        <dbReference type="Proteomes" id="UP000242175"/>
    </source>
</evidence>
<organism evidence="18 19">
    <name type="scientific">Paraphotobacterium marinum</name>
    <dbReference type="NCBI Taxonomy" id="1755811"/>
    <lineage>
        <taxon>Bacteria</taxon>
        <taxon>Pseudomonadati</taxon>
        <taxon>Pseudomonadota</taxon>
        <taxon>Gammaproteobacteria</taxon>
        <taxon>Vibrionales</taxon>
        <taxon>Vibrionaceae</taxon>
        <taxon>Paraphotobacterium</taxon>
    </lineage>
</organism>
<dbReference type="NCBIfam" id="TIGR02199">
    <property type="entry name" value="rfaE_dom_II"/>
    <property type="match status" value="1"/>
</dbReference>
<dbReference type="SUPFAM" id="SSF53613">
    <property type="entry name" value="Ribokinase-like"/>
    <property type="match status" value="1"/>
</dbReference>
<feature type="domain" description="Cytidyltransferase-like" evidence="17">
    <location>
        <begin position="344"/>
        <end position="468"/>
    </location>
</feature>
<comment type="function">
    <text evidence="2 15">Catalyzes the ADP transfer from ATP to D-glycero-beta-D-manno-heptose 1-phosphate, yielding ADP-D-glycero-beta-D-manno-heptose.</text>
</comment>
<evidence type="ECO:0000313" key="18">
    <source>
        <dbReference type="EMBL" id="ASK78312.1"/>
    </source>
</evidence>
<keyword evidence="5 15" id="KW-0548">Nucleotidyltransferase</keyword>
<dbReference type="KEGG" id="pmai:CF386_04420"/>
<protein>
    <recommendedName>
        <fullName evidence="15">Bifunctional protein HldE</fullName>
    </recommendedName>
    <domain>
        <recommendedName>
            <fullName evidence="15">D-beta-D-heptose 7-phosphate kinase</fullName>
            <ecNumber evidence="15">2.7.1.167</ecNumber>
        </recommendedName>
        <alternativeName>
            <fullName evidence="15">D-beta-D-heptose 7-phosphotransferase</fullName>
        </alternativeName>
        <alternativeName>
            <fullName evidence="15">D-glycero-beta-D-manno-heptose-7-phosphate kinase</fullName>
        </alternativeName>
    </domain>
    <domain>
        <recommendedName>
            <fullName evidence="15">D-beta-D-heptose 1-phosphate adenylyltransferase</fullName>
            <ecNumber evidence="15">2.7.7.70</ecNumber>
        </recommendedName>
        <alternativeName>
            <fullName evidence="15">D-glycero-beta-D-manno-heptose 1-phosphate adenylyltransferase</fullName>
        </alternativeName>
    </domain>
</protein>
<comment type="catalytic activity">
    <reaction evidence="11 15">
        <text>D-glycero-beta-D-manno-heptose 1-phosphate + ATP + H(+) = ADP-D-glycero-beta-D-manno-heptose + diphosphate</text>
        <dbReference type="Rhea" id="RHEA:27465"/>
        <dbReference type="ChEBI" id="CHEBI:15378"/>
        <dbReference type="ChEBI" id="CHEBI:30616"/>
        <dbReference type="ChEBI" id="CHEBI:33019"/>
        <dbReference type="ChEBI" id="CHEBI:59967"/>
        <dbReference type="ChEBI" id="CHEBI:61593"/>
        <dbReference type="EC" id="2.7.7.70"/>
    </reaction>
</comment>
<proteinExistence type="inferred from homology"/>
<dbReference type="GO" id="GO:0016773">
    <property type="term" value="F:phosphotransferase activity, alcohol group as acceptor"/>
    <property type="evidence" value="ECO:0007669"/>
    <property type="project" value="InterPro"/>
</dbReference>
<evidence type="ECO:0000256" key="6">
    <source>
        <dbReference type="ARBA" id="ARBA00022741"/>
    </source>
</evidence>
<keyword evidence="6 15" id="KW-0547">Nucleotide-binding</keyword>
<dbReference type="InterPro" id="IPR011611">
    <property type="entry name" value="PfkB_dom"/>
</dbReference>
<comment type="function">
    <text evidence="1 15">Catalyzes the phosphorylation of D-glycero-D-manno-heptose 7-phosphate at the C-1 position to selectively form D-glycero-beta-D-manno-heptose-1,7-bisphosphate.</text>
</comment>
<dbReference type="InterPro" id="IPR029056">
    <property type="entry name" value="Ribokinase-like"/>
</dbReference>
<dbReference type="UniPathway" id="UPA00356">
    <property type="reaction ID" value="UER00437"/>
</dbReference>
<comment type="similarity">
    <text evidence="13 15">In the N-terminal section; belongs to the carbohydrate kinase PfkB family.</text>
</comment>
<gene>
    <name evidence="15" type="primary">hldE</name>
    <name evidence="18" type="ORF">CF386_04420</name>
</gene>
<comment type="subunit">
    <text evidence="3 15">Homodimer.</text>
</comment>
<evidence type="ECO:0000256" key="8">
    <source>
        <dbReference type="ARBA" id="ARBA00022840"/>
    </source>
</evidence>
<feature type="binding site" evidence="15">
    <location>
        <begin position="195"/>
        <end position="198"/>
    </location>
    <ligand>
        <name>ATP</name>
        <dbReference type="ChEBI" id="CHEBI:30616"/>
    </ligand>
</feature>